<dbReference type="Proteomes" id="UP000028549">
    <property type="component" value="Unassembled WGS sequence"/>
</dbReference>
<dbReference type="Gene3D" id="3.20.20.30">
    <property type="entry name" value="Luciferase-like domain"/>
    <property type="match status" value="1"/>
</dbReference>
<comment type="similarity">
    <text evidence="1">To bacterial alkanal monooxygenase alpha and beta chains.</text>
</comment>
<protein>
    <submittedName>
        <fullName evidence="3">Luciferase</fullName>
    </submittedName>
</protein>
<evidence type="ECO:0000256" key="1">
    <source>
        <dbReference type="ARBA" id="ARBA00007789"/>
    </source>
</evidence>
<dbReference type="InterPro" id="IPR050766">
    <property type="entry name" value="Bact_Lucif_Oxidored"/>
</dbReference>
<feature type="domain" description="Luciferase-like" evidence="2">
    <location>
        <begin position="1"/>
        <end position="295"/>
    </location>
</feature>
<dbReference type="InterPro" id="IPR036661">
    <property type="entry name" value="Luciferase-like_sf"/>
</dbReference>
<proteinExistence type="predicted"/>
<evidence type="ECO:0000313" key="3">
    <source>
        <dbReference type="EMBL" id="KEZ53740.1"/>
    </source>
</evidence>
<dbReference type="GO" id="GO:0005829">
    <property type="term" value="C:cytosol"/>
    <property type="evidence" value="ECO:0007669"/>
    <property type="project" value="TreeGrafter"/>
</dbReference>
<comment type="caution">
    <text evidence="3">The sequence shown here is derived from an EMBL/GenBank/DDBJ whole genome shotgun (WGS) entry which is preliminary data.</text>
</comment>
<dbReference type="PANTHER" id="PTHR30137">
    <property type="entry name" value="LUCIFERASE-LIKE MONOOXYGENASE"/>
    <property type="match status" value="1"/>
</dbReference>
<name>A0A084H2C8_METID</name>
<gene>
    <name evidence="3" type="ORF">GS18_0201900</name>
</gene>
<dbReference type="CDD" id="cd00347">
    <property type="entry name" value="Flavin_utilizing_monoxygenases"/>
    <property type="match status" value="1"/>
</dbReference>
<dbReference type="OrthoDB" id="9780518at2"/>
<dbReference type="FunFam" id="3.20.20.30:FF:000002">
    <property type="entry name" value="LLM class flavin-dependent oxidoreductase"/>
    <property type="match status" value="1"/>
</dbReference>
<dbReference type="SUPFAM" id="SSF51679">
    <property type="entry name" value="Bacterial luciferase-like"/>
    <property type="match status" value="1"/>
</dbReference>
<dbReference type="RefSeq" id="WP_029565343.1">
    <property type="nucleotide sequence ID" value="NZ_CANLZQ010000002.1"/>
</dbReference>
<dbReference type="GO" id="GO:0016705">
    <property type="term" value="F:oxidoreductase activity, acting on paired donors, with incorporation or reduction of molecular oxygen"/>
    <property type="evidence" value="ECO:0007669"/>
    <property type="project" value="InterPro"/>
</dbReference>
<sequence length="334" mass="36882">MKLSILDQSPISSGSSAGTALRESARLARAAEKMGYHRYWIAEHHDMPGLACPAPEIMLSYIGAETEKIRIGAGAVLLPHYKPYKVAETFHMLSVLFPGRIDLGIGRAPGGSAEATMALSDNFLENVRTMPHKFKELLHFIHGDFPEENFYSSLKAAPVPAVPPEVWLLGTSIKSGRLAAQTGTAYAFGEFMSDKDGVDMLKEYKTRFQPKYELKQPKSLLTVSAVCADSTEKAKELAGSLRLWRIQQLKGITGGIPSVEEAKSYTYSREEREMLQSSEGKLIAGNPAEVKRKLIGMAGKYGVNEIMIVTITHSYEDRLRSYELIANEMGEMMT</sequence>
<evidence type="ECO:0000259" key="2">
    <source>
        <dbReference type="Pfam" id="PF00296"/>
    </source>
</evidence>
<reference evidence="3 4" key="1">
    <citation type="journal article" date="2005" name="Int. J. Syst. Evol. Microbiol.">
        <title>Bacillus cibi sp. nov., isolated from jeotgal, a traditional Korean fermented seafood.</title>
        <authorList>
            <person name="Yoon J.H."/>
            <person name="Lee C.H."/>
            <person name="Oh T.K."/>
        </authorList>
    </citation>
    <scope>NUCLEOTIDE SEQUENCE [LARGE SCALE GENOMIC DNA]</scope>
    <source>
        <strain evidence="3 4">DSM 16189</strain>
    </source>
</reference>
<dbReference type="NCBIfam" id="TIGR03558">
    <property type="entry name" value="oxido_grp_1"/>
    <property type="match status" value="1"/>
</dbReference>
<organism evidence="3 4">
    <name type="scientific">Metabacillus indicus</name>
    <name type="common">Bacillus indicus</name>
    <dbReference type="NCBI Taxonomy" id="246786"/>
    <lineage>
        <taxon>Bacteria</taxon>
        <taxon>Bacillati</taxon>
        <taxon>Bacillota</taxon>
        <taxon>Bacilli</taxon>
        <taxon>Bacillales</taxon>
        <taxon>Bacillaceae</taxon>
        <taxon>Metabacillus</taxon>
    </lineage>
</organism>
<dbReference type="InterPro" id="IPR011251">
    <property type="entry name" value="Luciferase-like_dom"/>
</dbReference>
<accession>A0A084H2C8</accession>
<keyword evidence="4" id="KW-1185">Reference proteome</keyword>
<dbReference type="Pfam" id="PF00296">
    <property type="entry name" value="Bac_luciferase"/>
    <property type="match status" value="1"/>
</dbReference>
<dbReference type="PANTHER" id="PTHR30137:SF19">
    <property type="entry name" value="LUCIFERASE-LIKE MONOOXYGENASE"/>
    <property type="match status" value="1"/>
</dbReference>
<dbReference type="STRING" id="246786.GS18_0201900"/>
<evidence type="ECO:0000313" key="4">
    <source>
        <dbReference type="Proteomes" id="UP000028549"/>
    </source>
</evidence>
<dbReference type="AlphaFoldDB" id="A0A084H2C8"/>
<dbReference type="EMBL" id="JNVC02000001">
    <property type="protein sequence ID" value="KEZ53740.1"/>
    <property type="molecule type" value="Genomic_DNA"/>
</dbReference>
<dbReference type="InterPro" id="IPR019949">
    <property type="entry name" value="CmoO-like"/>
</dbReference>